<keyword evidence="7" id="KW-0560">Oxidoreductase</keyword>
<dbReference type="PANTHER" id="PTHR42747">
    <property type="entry name" value="NITRONATE MONOOXYGENASE-RELATED"/>
    <property type="match status" value="1"/>
</dbReference>
<dbReference type="GO" id="GO:0018580">
    <property type="term" value="F:nitronate monooxygenase activity"/>
    <property type="evidence" value="ECO:0007669"/>
    <property type="project" value="InterPro"/>
</dbReference>
<keyword evidence="5" id="KW-0288">FMN</keyword>
<evidence type="ECO:0000256" key="7">
    <source>
        <dbReference type="ARBA" id="ARBA00023002"/>
    </source>
</evidence>
<dbReference type="CDD" id="cd04730">
    <property type="entry name" value="NPD_like"/>
    <property type="match status" value="1"/>
</dbReference>
<dbReference type="EMBL" id="JACBXS010000048">
    <property type="protein sequence ID" value="NYS26486.1"/>
    <property type="molecule type" value="Genomic_DNA"/>
</dbReference>
<dbReference type="Gene3D" id="3.20.20.70">
    <property type="entry name" value="Aldolase class I"/>
    <property type="match status" value="1"/>
</dbReference>
<comment type="similarity">
    <text evidence="2">Belongs to the nitronate monooxygenase family. NMO class I subfamily.</text>
</comment>
<dbReference type="GO" id="GO:0009636">
    <property type="term" value="P:response to toxic substance"/>
    <property type="evidence" value="ECO:0007669"/>
    <property type="project" value="UniProtKB-KW"/>
</dbReference>
<evidence type="ECO:0000256" key="1">
    <source>
        <dbReference type="ARBA" id="ARBA00001917"/>
    </source>
</evidence>
<evidence type="ECO:0000313" key="12">
    <source>
        <dbReference type="EMBL" id="NYS26486.1"/>
    </source>
</evidence>
<dbReference type="SUPFAM" id="SSF51412">
    <property type="entry name" value="Inosine monophosphate dehydrogenase (IMPDH)"/>
    <property type="match status" value="1"/>
</dbReference>
<evidence type="ECO:0000313" key="13">
    <source>
        <dbReference type="Proteomes" id="UP000529417"/>
    </source>
</evidence>
<evidence type="ECO:0000256" key="4">
    <source>
        <dbReference type="ARBA" id="ARBA00022630"/>
    </source>
</evidence>
<dbReference type="PANTHER" id="PTHR42747:SF3">
    <property type="entry name" value="NITRONATE MONOOXYGENASE-RELATED"/>
    <property type="match status" value="1"/>
</dbReference>
<dbReference type="Pfam" id="PF03060">
    <property type="entry name" value="NMO"/>
    <property type="match status" value="1"/>
</dbReference>
<organism evidence="12 13">
    <name type="scientific">Rhabdonatronobacter sediminivivens</name>
    <dbReference type="NCBI Taxonomy" id="2743469"/>
    <lineage>
        <taxon>Bacteria</taxon>
        <taxon>Pseudomonadati</taxon>
        <taxon>Pseudomonadota</taxon>
        <taxon>Alphaproteobacteria</taxon>
        <taxon>Rhodobacterales</taxon>
        <taxon>Paracoccaceae</taxon>
        <taxon>Rhabdonatronobacter</taxon>
    </lineage>
</organism>
<evidence type="ECO:0000256" key="11">
    <source>
        <dbReference type="ARBA" id="ARBA00067136"/>
    </source>
</evidence>
<sequence length="367" mass="39104">MWPDRRIQDMLGIELPIIQAPMAGAGLADLAVAVCTAGGLGSLPCALLSPEQLRDQFGIIRQRTTRPVNVNFFCHPPPEPEAAREARWQQRLAPYYRELGLDPEIPAPPSNRAPFDDAFCTLIEELRPEVVSFHFGLPERSLLDRVAATGARILSSATTVDEARWLEDAGCHAIIAQGVEAGGHRGMFRTDDTATQIGTFALLPQVVDAVRVPVIAAGGIADGRGIAAAFMLGASAVQIGTAYLLTPEATIAEPHRRALAAGPDRATALTNVFTGRPARGIVNRIMQEIGPIAPDAPPFPLAGGALAPLRSASEPDGSEDFMPLWSGQSAGLCRAMPAGKLTRHLADEALARLTQRPKRPDRKGHGQ</sequence>
<proteinExistence type="inferred from homology"/>
<evidence type="ECO:0000256" key="9">
    <source>
        <dbReference type="ARBA" id="ARBA00031155"/>
    </source>
</evidence>
<accession>A0A7Z0I213</accession>
<dbReference type="GO" id="GO:0000166">
    <property type="term" value="F:nucleotide binding"/>
    <property type="evidence" value="ECO:0007669"/>
    <property type="project" value="UniProtKB-KW"/>
</dbReference>
<evidence type="ECO:0000256" key="2">
    <source>
        <dbReference type="ARBA" id="ARBA00009881"/>
    </source>
</evidence>
<dbReference type="InterPro" id="IPR004136">
    <property type="entry name" value="NMO"/>
</dbReference>
<keyword evidence="13" id="KW-1185">Reference proteome</keyword>
<keyword evidence="4" id="KW-0285">Flavoprotein</keyword>
<dbReference type="Proteomes" id="UP000529417">
    <property type="component" value="Unassembled WGS sequence"/>
</dbReference>
<name>A0A7Z0I213_9RHOB</name>
<evidence type="ECO:0000256" key="6">
    <source>
        <dbReference type="ARBA" id="ARBA00022741"/>
    </source>
</evidence>
<dbReference type="InterPro" id="IPR013785">
    <property type="entry name" value="Aldolase_TIM"/>
</dbReference>
<reference evidence="12 13" key="1">
    <citation type="journal article" date="2000" name="Arch. Microbiol.">
        <title>Rhodobaca bogoriensis gen. nov. and sp. nov., an alkaliphilic purple nonsulfur bacterium from African Rift Valley soda lakes.</title>
        <authorList>
            <person name="Milford A.D."/>
            <person name="Achenbach L.A."/>
            <person name="Jung D.O."/>
            <person name="Madigan M.T."/>
        </authorList>
    </citation>
    <scope>NUCLEOTIDE SEQUENCE [LARGE SCALE GENOMIC DNA]</scope>
    <source>
        <strain evidence="12 13">2376</strain>
    </source>
</reference>
<comment type="catalytic activity">
    <reaction evidence="10">
        <text>3 propionate 3-nitronate + 3 O2 + H2O = 3 3-oxopropanoate + 2 nitrate + nitrite + H2O2 + 3 H(+)</text>
        <dbReference type="Rhea" id="RHEA:57332"/>
        <dbReference type="ChEBI" id="CHEBI:15377"/>
        <dbReference type="ChEBI" id="CHEBI:15378"/>
        <dbReference type="ChEBI" id="CHEBI:15379"/>
        <dbReference type="ChEBI" id="CHEBI:16240"/>
        <dbReference type="ChEBI" id="CHEBI:16301"/>
        <dbReference type="ChEBI" id="CHEBI:17632"/>
        <dbReference type="ChEBI" id="CHEBI:33190"/>
        <dbReference type="ChEBI" id="CHEBI:136067"/>
    </reaction>
</comment>
<evidence type="ECO:0000256" key="3">
    <source>
        <dbReference type="ARBA" id="ARBA00022575"/>
    </source>
</evidence>
<evidence type="ECO:0000256" key="8">
    <source>
        <dbReference type="ARBA" id="ARBA00023033"/>
    </source>
</evidence>
<comment type="caution">
    <text evidence="12">The sequence shown here is derived from an EMBL/GenBank/DDBJ whole genome shotgun (WGS) entry which is preliminary data.</text>
</comment>
<dbReference type="FunFam" id="3.20.20.70:FF:000154">
    <property type="entry name" value="Probable nitronate monooxygenase"/>
    <property type="match status" value="1"/>
</dbReference>
<evidence type="ECO:0000256" key="5">
    <source>
        <dbReference type="ARBA" id="ARBA00022643"/>
    </source>
</evidence>
<gene>
    <name evidence="12" type="ORF">HUK65_15990</name>
</gene>
<keyword evidence="6" id="KW-0547">Nucleotide-binding</keyword>
<evidence type="ECO:0000256" key="10">
    <source>
        <dbReference type="ARBA" id="ARBA00049401"/>
    </source>
</evidence>
<protein>
    <recommendedName>
        <fullName evidence="11">Nitronate monooxygenase</fullName>
    </recommendedName>
    <alternativeName>
        <fullName evidence="9">Propionate 3-nitronate monooxygenase</fullName>
    </alternativeName>
</protein>
<comment type="cofactor">
    <cofactor evidence="1">
        <name>FMN</name>
        <dbReference type="ChEBI" id="CHEBI:58210"/>
    </cofactor>
</comment>
<dbReference type="AlphaFoldDB" id="A0A7Z0I213"/>
<keyword evidence="3" id="KW-0216">Detoxification</keyword>
<keyword evidence="8 12" id="KW-0503">Monooxygenase</keyword>